<evidence type="ECO:0000256" key="11">
    <source>
        <dbReference type="RuleBase" id="RU000688"/>
    </source>
</evidence>
<protein>
    <submittedName>
        <fullName evidence="15">Olfactory receptor 1020-like</fullName>
    </submittedName>
</protein>
<evidence type="ECO:0000256" key="2">
    <source>
        <dbReference type="ARBA" id="ARBA00022475"/>
    </source>
</evidence>
<evidence type="ECO:0000256" key="4">
    <source>
        <dbReference type="ARBA" id="ARBA00022692"/>
    </source>
</evidence>
<evidence type="ECO:0000256" key="10">
    <source>
        <dbReference type="ARBA" id="ARBA00023224"/>
    </source>
</evidence>
<dbReference type="PRINTS" id="PR00245">
    <property type="entry name" value="OLFACTORYR"/>
</dbReference>
<accession>A0A6I9XN67</accession>
<keyword evidence="8 12" id="KW-0472">Membrane</keyword>
<keyword evidence="4 11" id="KW-0812">Transmembrane</keyword>
<evidence type="ECO:0000313" key="14">
    <source>
        <dbReference type="Proteomes" id="UP000504617"/>
    </source>
</evidence>
<dbReference type="InterPro" id="IPR000725">
    <property type="entry name" value="Olfact_rcpt"/>
</dbReference>
<dbReference type="PROSITE" id="PS50262">
    <property type="entry name" value="G_PROTEIN_RECEP_F1_2"/>
    <property type="match status" value="2"/>
</dbReference>
<keyword evidence="14" id="KW-1185">Reference proteome</keyword>
<evidence type="ECO:0000259" key="13">
    <source>
        <dbReference type="PROSITE" id="PS50262"/>
    </source>
</evidence>
<dbReference type="InterPro" id="IPR000276">
    <property type="entry name" value="GPCR_Rhodpsn"/>
</dbReference>
<dbReference type="Proteomes" id="UP000504617">
    <property type="component" value="Unplaced"/>
</dbReference>
<feature type="transmembrane region" description="Helical" evidence="12">
    <location>
        <begin position="26"/>
        <end position="48"/>
    </location>
</feature>
<feature type="transmembrane region" description="Helical" evidence="12">
    <location>
        <begin position="101"/>
        <end position="120"/>
    </location>
</feature>
<organism evidence="14 15">
    <name type="scientific">Thamnophis sirtalis</name>
    <dbReference type="NCBI Taxonomy" id="35019"/>
    <lineage>
        <taxon>Eukaryota</taxon>
        <taxon>Metazoa</taxon>
        <taxon>Chordata</taxon>
        <taxon>Craniata</taxon>
        <taxon>Vertebrata</taxon>
        <taxon>Euteleostomi</taxon>
        <taxon>Lepidosauria</taxon>
        <taxon>Squamata</taxon>
        <taxon>Bifurcata</taxon>
        <taxon>Unidentata</taxon>
        <taxon>Episquamata</taxon>
        <taxon>Toxicofera</taxon>
        <taxon>Serpentes</taxon>
        <taxon>Colubroidea</taxon>
        <taxon>Colubridae</taxon>
        <taxon>Natricinae</taxon>
        <taxon>Thamnophis</taxon>
    </lineage>
</organism>
<dbReference type="InterPro" id="IPR017452">
    <property type="entry name" value="GPCR_Rhodpsn_7TM"/>
</dbReference>
<gene>
    <name evidence="15" type="primary">LOC106543786</name>
</gene>
<evidence type="ECO:0000256" key="8">
    <source>
        <dbReference type="ARBA" id="ARBA00023136"/>
    </source>
</evidence>
<evidence type="ECO:0000256" key="9">
    <source>
        <dbReference type="ARBA" id="ARBA00023170"/>
    </source>
</evidence>
<feature type="transmembrane region" description="Helical" evidence="12">
    <location>
        <begin position="60"/>
        <end position="81"/>
    </location>
</feature>
<dbReference type="FunFam" id="1.20.1070.10:FF:000004">
    <property type="entry name" value="Olfactory receptor"/>
    <property type="match status" value="1"/>
</dbReference>
<evidence type="ECO:0000256" key="5">
    <source>
        <dbReference type="ARBA" id="ARBA00022725"/>
    </source>
</evidence>
<dbReference type="KEGG" id="tsr:106543786"/>
<feature type="transmembrane region" description="Helical" evidence="12">
    <location>
        <begin position="298"/>
        <end position="317"/>
    </location>
</feature>
<dbReference type="GeneID" id="106543786"/>
<keyword evidence="10 11" id="KW-0807">Transducer</keyword>
<comment type="similarity">
    <text evidence="11">Belongs to the G-protein coupled receptor 1 family.</text>
</comment>
<dbReference type="FunFam" id="1.20.1070.10:FF:000003">
    <property type="entry name" value="Olfactory receptor"/>
    <property type="match status" value="1"/>
</dbReference>
<dbReference type="PRINTS" id="PR00237">
    <property type="entry name" value="GPCRRHODOPSN"/>
</dbReference>
<name>A0A6I9XN67_9SAUR</name>
<dbReference type="Gene3D" id="1.20.1070.10">
    <property type="entry name" value="Rhodopsin 7-helix transmembrane proteins"/>
    <property type="match status" value="2"/>
</dbReference>
<feature type="transmembrane region" description="Helical" evidence="12">
    <location>
        <begin position="329"/>
        <end position="351"/>
    </location>
</feature>
<dbReference type="GO" id="GO:0004984">
    <property type="term" value="F:olfactory receptor activity"/>
    <property type="evidence" value="ECO:0007669"/>
    <property type="project" value="InterPro"/>
</dbReference>
<feature type="transmembrane region" description="Helical" evidence="12">
    <location>
        <begin position="140"/>
        <end position="158"/>
    </location>
</feature>
<keyword evidence="3" id="KW-0716">Sensory transduction</keyword>
<dbReference type="PANTHER" id="PTHR48018">
    <property type="entry name" value="OLFACTORY RECEPTOR"/>
    <property type="match status" value="1"/>
</dbReference>
<keyword evidence="6 12" id="KW-1133">Transmembrane helix</keyword>
<evidence type="ECO:0000256" key="6">
    <source>
        <dbReference type="ARBA" id="ARBA00022989"/>
    </source>
</evidence>
<comment type="subcellular location">
    <subcellularLocation>
        <location evidence="1">Cell membrane</location>
        <topology evidence="1">Multi-pass membrane protein</topology>
    </subcellularLocation>
</comment>
<dbReference type="RefSeq" id="XP_013915341.1">
    <property type="nucleotide sequence ID" value="XM_014059866.1"/>
</dbReference>
<feature type="transmembrane region" description="Helical" evidence="12">
    <location>
        <begin position="469"/>
        <end position="489"/>
    </location>
</feature>
<dbReference type="Pfam" id="PF13853">
    <property type="entry name" value="7tm_4"/>
    <property type="match status" value="1"/>
</dbReference>
<keyword evidence="9 11" id="KW-0675">Receptor</keyword>
<proteinExistence type="inferred from homology"/>
<dbReference type="Pfam" id="PF00001">
    <property type="entry name" value="7tm_1"/>
    <property type="match status" value="1"/>
</dbReference>
<feature type="transmembrane region" description="Helical" evidence="12">
    <location>
        <begin position="435"/>
        <end position="457"/>
    </location>
</feature>
<sequence>MAGENCTLKENFILLGFTDCPVLKNILFVIFLLIYIITVVGNTVIIWVVKINSHLQTPMYFFLSNLSFLDLCYSSVVTPKMLVNFLSHQKIISYTGCILQLYFYAGLATIECYFLAVMAYDRYVAICNPLMYTYIMSRRICIFLVVFSYLAGFLNSIIQTGFSLRVTCCKTNAINHFFCDGPPLSYLYCSDTWVKASMIGGNCTEVEEFILLGFTDHVTLQHVLFVIFLLIYVITVVGNIGIIVLVKNDSRLQTPMYFLLSNLSFLDLCYSSAVTPKMLMNFLAQKKVILYTGCFLQQYFYCCFATTECYLVAVMSYDRYVAICNPLKYTIVMSKTVCISLVMFCYIAGLLNASIQVGFRLRLTCCHSNIINHFFCDGPPVTHLYCSDIQLVQILLFAFVGFNEIATTSLVVISYCYIIVTVLQMRSLESIYKAFSTCSSHLIVVCTFYGTVLFMYLRPSASYSLEQDKIVSVFYVVIIPMLNPIIYSFRNREVRNAMKKTFQRIITSK</sequence>
<feature type="domain" description="G-protein coupled receptors family 1 profile" evidence="13">
    <location>
        <begin position="238"/>
        <end position="487"/>
    </location>
</feature>
<reference evidence="15" key="1">
    <citation type="submission" date="2025-08" db="UniProtKB">
        <authorList>
            <consortium name="RefSeq"/>
        </authorList>
    </citation>
    <scope>IDENTIFICATION</scope>
    <source>
        <tissue evidence="15">Skeletal muscle</tissue>
    </source>
</reference>
<evidence type="ECO:0000256" key="7">
    <source>
        <dbReference type="ARBA" id="ARBA00023040"/>
    </source>
</evidence>
<feature type="transmembrane region" description="Helical" evidence="12">
    <location>
        <begin position="394"/>
        <end position="423"/>
    </location>
</feature>
<feature type="transmembrane region" description="Helical" evidence="12">
    <location>
        <begin position="223"/>
        <end position="245"/>
    </location>
</feature>
<keyword evidence="2" id="KW-1003">Cell membrane</keyword>
<keyword evidence="5" id="KW-0552">Olfaction</keyword>
<keyword evidence="7 11" id="KW-0297">G-protein coupled receptor</keyword>
<dbReference type="PROSITE" id="PS00237">
    <property type="entry name" value="G_PROTEIN_RECEP_F1_1"/>
    <property type="match status" value="1"/>
</dbReference>
<dbReference type="OrthoDB" id="5964498at2759"/>
<dbReference type="GO" id="GO:0005886">
    <property type="term" value="C:plasma membrane"/>
    <property type="evidence" value="ECO:0007669"/>
    <property type="project" value="UniProtKB-SubCell"/>
</dbReference>
<evidence type="ECO:0000313" key="15">
    <source>
        <dbReference type="RefSeq" id="XP_013915341.1"/>
    </source>
</evidence>
<dbReference type="AlphaFoldDB" id="A0A6I9XN67"/>
<feature type="transmembrane region" description="Helical" evidence="12">
    <location>
        <begin position="257"/>
        <end position="278"/>
    </location>
</feature>
<evidence type="ECO:0000256" key="12">
    <source>
        <dbReference type="SAM" id="Phobius"/>
    </source>
</evidence>
<dbReference type="GO" id="GO:0004930">
    <property type="term" value="F:G protein-coupled receptor activity"/>
    <property type="evidence" value="ECO:0007669"/>
    <property type="project" value="UniProtKB-KW"/>
</dbReference>
<dbReference type="SUPFAM" id="SSF81321">
    <property type="entry name" value="Family A G protein-coupled receptor-like"/>
    <property type="match status" value="2"/>
</dbReference>
<evidence type="ECO:0000256" key="3">
    <source>
        <dbReference type="ARBA" id="ARBA00022606"/>
    </source>
</evidence>
<evidence type="ECO:0000256" key="1">
    <source>
        <dbReference type="ARBA" id="ARBA00004651"/>
    </source>
</evidence>
<feature type="domain" description="G-protein coupled receptors family 1 profile" evidence="13">
    <location>
        <begin position="41"/>
        <end position="235"/>
    </location>
</feature>